<dbReference type="InterPro" id="IPR053170">
    <property type="entry name" value="Transcription_regulator"/>
</dbReference>
<organism evidence="2 3">
    <name type="scientific">Metasolibacillus meyeri</name>
    <dbReference type="NCBI Taxonomy" id="1071052"/>
    <lineage>
        <taxon>Bacteria</taxon>
        <taxon>Bacillati</taxon>
        <taxon>Bacillota</taxon>
        <taxon>Bacilli</taxon>
        <taxon>Bacillales</taxon>
        <taxon>Caryophanaceae</taxon>
        <taxon>Metasolibacillus</taxon>
    </lineage>
</organism>
<dbReference type="Pfam" id="PF04307">
    <property type="entry name" value="YdjM"/>
    <property type="match status" value="1"/>
</dbReference>
<dbReference type="InterPro" id="IPR007404">
    <property type="entry name" value="YdjM-like"/>
</dbReference>
<keyword evidence="2" id="KW-0378">Hydrolase</keyword>
<protein>
    <submittedName>
        <fullName evidence="2">Metal-dependent hydrolase</fullName>
    </submittedName>
</protein>
<sequence length="328" mass="37186">MDSGTHLVMGIALGGLALADPVVANHSITFTAVMAGTIIGSQAPDIDTVLKMRNNAIYIRHHRGITHSIPATLLWPLLITAILSLFFQDANTLHLWLWIQLAVFLHVFVDIFNAYGTQALRPFSKQWVALGVINTFDPFIFTIHCIGLLLWAFGANPVLTFSIMYCIIVLYYILRFFVQKAVKKAVHATIQDEEYVIVAPTMRFFNWRVAAASKTHYYVGKAYGRTVNIYDKFEIHPLPKTPLVEKALSDSNLEAFVSFSPLYRWEISELDNGLTEVRLIDLRYRSNNRYPFVAVAHLNDDLDVVTSYTGWIFTEDKLQRKLQIGASD</sequence>
<accession>A0AAW9NL93</accession>
<evidence type="ECO:0000313" key="2">
    <source>
        <dbReference type="EMBL" id="MEC1179644.1"/>
    </source>
</evidence>
<dbReference type="PANTHER" id="PTHR40031">
    <property type="entry name" value="HYPOTHETICAL MEMBRANE SPANNING PROTEIN"/>
    <property type="match status" value="1"/>
</dbReference>
<dbReference type="EMBL" id="JARSFG010000019">
    <property type="protein sequence ID" value="MEC1179644.1"/>
    <property type="molecule type" value="Genomic_DNA"/>
</dbReference>
<comment type="caution">
    <text evidence="2">The sequence shown here is derived from an EMBL/GenBank/DDBJ whole genome shotgun (WGS) entry which is preliminary data.</text>
</comment>
<keyword evidence="1" id="KW-0472">Membrane</keyword>
<dbReference type="AlphaFoldDB" id="A0AAW9NL93"/>
<evidence type="ECO:0000256" key="1">
    <source>
        <dbReference type="SAM" id="Phobius"/>
    </source>
</evidence>
<dbReference type="RefSeq" id="WP_107840132.1">
    <property type="nucleotide sequence ID" value="NZ_JARSFG010000019.1"/>
</dbReference>
<proteinExistence type="predicted"/>
<feature type="transmembrane region" description="Helical" evidence="1">
    <location>
        <begin position="159"/>
        <end position="178"/>
    </location>
</feature>
<gene>
    <name evidence="2" type="ORF">P9B03_14180</name>
</gene>
<dbReference type="GO" id="GO:0016787">
    <property type="term" value="F:hydrolase activity"/>
    <property type="evidence" value="ECO:0007669"/>
    <property type="project" value="UniProtKB-KW"/>
</dbReference>
<evidence type="ECO:0000313" key="3">
    <source>
        <dbReference type="Proteomes" id="UP001344888"/>
    </source>
</evidence>
<dbReference type="Proteomes" id="UP001344888">
    <property type="component" value="Unassembled WGS sequence"/>
</dbReference>
<feature type="transmembrane region" description="Helical" evidence="1">
    <location>
        <begin position="127"/>
        <end position="153"/>
    </location>
</feature>
<dbReference type="PANTHER" id="PTHR40031:SF1">
    <property type="entry name" value="MEMBRANE-BOUND METAL-DEPENDENT HYDROLASE"/>
    <property type="match status" value="1"/>
</dbReference>
<feature type="transmembrane region" description="Helical" evidence="1">
    <location>
        <begin position="67"/>
        <end position="87"/>
    </location>
</feature>
<keyword evidence="1" id="KW-1133">Transmembrane helix</keyword>
<keyword evidence="3" id="KW-1185">Reference proteome</keyword>
<feature type="transmembrane region" description="Helical" evidence="1">
    <location>
        <begin position="93"/>
        <end position="115"/>
    </location>
</feature>
<name>A0AAW9NL93_9BACL</name>
<keyword evidence="1" id="KW-0812">Transmembrane</keyword>
<feature type="transmembrane region" description="Helical" evidence="1">
    <location>
        <begin position="29"/>
        <end position="46"/>
    </location>
</feature>
<reference evidence="2 3" key="1">
    <citation type="submission" date="2023-03" db="EMBL/GenBank/DDBJ databases">
        <title>Bacillus Genome Sequencing.</title>
        <authorList>
            <person name="Dunlap C."/>
        </authorList>
    </citation>
    <scope>NUCLEOTIDE SEQUENCE [LARGE SCALE GENOMIC DNA]</scope>
    <source>
        <strain evidence="2 3">B-59205</strain>
    </source>
</reference>